<keyword evidence="4" id="KW-1185">Reference proteome</keyword>
<dbReference type="OrthoDB" id="4993731at2759"/>
<keyword evidence="1" id="KW-0812">Transmembrane</keyword>
<keyword evidence="1" id="KW-0472">Membrane</keyword>
<dbReference type="InterPro" id="IPR056119">
    <property type="entry name" value="DUF7702"/>
</dbReference>
<evidence type="ECO:0000313" key="4">
    <source>
        <dbReference type="Proteomes" id="UP000547976"/>
    </source>
</evidence>
<name>A0A8H5PGU9_GIBSU</name>
<comment type="caution">
    <text evidence="3">The sequence shown here is derived from an EMBL/GenBank/DDBJ whole genome shotgun (WGS) entry which is preliminary data.</text>
</comment>
<keyword evidence="1" id="KW-1133">Transmembrane helix</keyword>
<dbReference type="Proteomes" id="UP000547976">
    <property type="component" value="Unassembled WGS sequence"/>
</dbReference>
<dbReference type="PANTHER" id="PTHR42109:SF2">
    <property type="entry name" value="INTEGRAL MEMBRANE PROTEIN"/>
    <property type="match status" value="1"/>
</dbReference>
<accession>A0A8H5PGU9</accession>
<proteinExistence type="predicted"/>
<feature type="domain" description="DUF7702" evidence="2">
    <location>
        <begin position="5"/>
        <end position="137"/>
    </location>
</feature>
<dbReference type="PANTHER" id="PTHR42109">
    <property type="entry name" value="UNPLACED GENOMIC SCAFFOLD UM_SCAF_CONTIG_1.265, WHOLE GENOME SHOTGUN SEQUENCE"/>
    <property type="match status" value="1"/>
</dbReference>
<evidence type="ECO:0000313" key="3">
    <source>
        <dbReference type="EMBL" id="KAF5596636.1"/>
    </source>
</evidence>
<feature type="transmembrane region" description="Helical" evidence="1">
    <location>
        <begin position="6"/>
        <end position="27"/>
    </location>
</feature>
<reference evidence="3 4" key="1">
    <citation type="submission" date="2020-05" db="EMBL/GenBank/DDBJ databases">
        <title>Identification and distribution of gene clusters putatively required for synthesis of sphingolipid metabolism inhibitors in phylogenetically diverse species of the filamentous fungus Fusarium.</title>
        <authorList>
            <person name="Kim H.-S."/>
            <person name="Busman M."/>
            <person name="Brown D.W."/>
            <person name="Divon H."/>
            <person name="Uhlig S."/>
            <person name="Proctor R.H."/>
        </authorList>
    </citation>
    <scope>NUCLEOTIDE SEQUENCE [LARGE SCALE GENOMIC DNA]</scope>
    <source>
        <strain evidence="3 4">NRRL 66333</strain>
    </source>
</reference>
<organism evidence="3 4">
    <name type="scientific">Gibberella subglutinans</name>
    <name type="common">Fusarium subglutinans</name>
    <dbReference type="NCBI Taxonomy" id="42677"/>
    <lineage>
        <taxon>Eukaryota</taxon>
        <taxon>Fungi</taxon>
        <taxon>Dikarya</taxon>
        <taxon>Ascomycota</taxon>
        <taxon>Pezizomycotina</taxon>
        <taxon>Sordariomycetes</taxon>
        <taxon>Hypocreomycetidae</taxon>
        <taxon>Hypocreales</taxon>
        <taxon>Nectriaceae</taxon>
        <taxon>Fusarium</taxon>
        <taxon>Fusarium fujikuroi species complex</taxon>
    </lineage>
</organism>
<dbReference type="GeneID" id="59321944"/>
<gene>
    <name evidence="3" type="ORF">FSUBG_8784</name>
</gene>
<dbReference type="EMBL" id="JAAOAV010000124">
    <property type="protein sequence ID" value="KAF5596636.1"/>
    <property type="molecule type" value="Genomic_DNA"/>
</dbReference>
<feature type="transmembrane region" description="Helical" evidence="1">
    <location>
        <begin position="72"/>
        <end position="90"/>
    </location>
</feature>
<feature type="transmembrane region" description="Helical" evidence="1">
    <location>
        <begin position="39"/>
        <end position="60"/>
    </location>
</feature>
<evidence type="ECO:0000256" key="1">
    <source>
        <dbReference type="SAM" id="Phobius"/>
    </source>
</evidence>
<dbReference type="Pfam" id="PF24800">
    <property type="entry name" value="DUF7702"/>
    <property type="match status" value="1"/>
</dbReference>
<dbReference type="RefSeq" id="XP_036535710.1">
    <property type="nucleotide sequence ID" value="XM_036687226.1"/>
</dbReference>
<sequence>MVLDSWSIVAVVQLAAYIPAICLAIYICNLHGFSKSSGWYYTVTLSLFRIAGAACQLISINNKSKGLLEAVMILNHIGLVPLMLSTLGMLSRLADVINAQLTDPAISIRYVRLMQLIMLLGAVFGIIGVESKSSSGTSPSAWSFKLPEDILLDVSLFHALHPTMEQWTHACYGRIKESPRDCVLLINWDRTRSWLEFSQSDSHAELLSSLGSHSDVPVVGEIIDFARDYVTIAISSHTELKRVYFPPSISQETRRAVWDRVRHLGTTAAYGKKFQHRYPYRATPSLGWVDGNVKWEGQDAVACVWVHKWKDQEAEEKFKATERYPHMKDGELIKPLTLDLFEQGLRDLGALGWEECHVGFETRCYIP</sequence>
<protein>
    <recommendedName>
        <fullName evidence="2">DUF7702 domain-containing protein</fullName>
    </recommendedName>
</protein>
<evidence type="ECO:0000259" key="2">
    <source>
        <dbReference type="Pfam" id="PF24800"/>
    </source>
</evidence>
<dbReference type="AlphaFoldDB" id="A0A8H5PGU9"/>